<feature type="region of interest" description="Disordered" evidence="1">
    <location>
        <begin position="16"/>
        <end position="46"/>
    </location>
</feature>
<proteinExistence type="predicted"/>
<evidence type="ECO:0000256" key="1">
    <source>
        <dbReference type="SAM" id="MobiDB-lite"/>
    </source>
</evidence>
<organism evidence="2 3">
    <name type="scientific">Ananas comosus</name>
    <name type="common">Pineapple</name>
    <name type="synonym">Ananas ananas</name>
    <dbReference type="NCBI Taxonomy" id="4615"/>
    <lineage>
        <taxon>Eukaryota</taxon>
        <taxon>Viridiplantae</taxon>
        <taxon>Streptophyta</taxon>
        <taxon>Embryophyta</taxon>
        <taxon>Tracheophyta</taxon>
        <taxon>Spermatophyta</taxon>
        <taxon>Magnoliopsida</taxon>
        <taxon>Liliopsida</taxon>
        <taxon>Poales</taxon>
        <taxon>Bromeliaceae</taxon>
        <taxon>Bromelioideae</taxon>
        <taxon>Ananas</taxon>
    </lineage>
</organism>
<evidence type="ECO:0000313" key="2">
    <source>
        <dbReference type="Proteomes" id="UP000515123"/>
    </source>
</evidence>
<reference evidence="3" key="2">
    <citation type="submission" date="2025-08" db="UniProtKB">
        <authorList>
            <consortium name="RefSeq"/>
        </authorList>
    </citation>
    <scope>IDENTIFICATION</scope>
    <source>
        <tissue evidence="3">Leaf</tissue>
    </source>
</reference>
<sequence>PPLRLFICYAFSQPPLPPPPLSPNHPSPPLLARPPHLPPLPPPSPLRRSRALLSSLRHYPLRIAVDHDHGHYLQEEPGPHGGPGPEKQEALPPWISRWTPRLGWRSRASSRSKAGMEIERFKLKWNGIRVSCTRFHNAITNDYGQDKRASLAGVLCKSLSPNWVGEL</sequence>
<dbReference type="RefSeq" id="XP_020082151.1">
    <property type="nucleotide sequence ID" value="XM_020226562.1"/>
</dbReference>
<gene>
    <name evidence="3" type="primary">LOC109705778</name>
</gene>
<feature type="region of interest" description="Disordered" evidence="1">
    <location>
        <begin position="71"/>
        <end position="90"/>
    </location>
</feature>
<feature type="non-terminal residue" evidence="3">
    <location>
        <position position="1"/>
    </location>
</feature>
<reference evidence="2" key="1">
    <citation type="journal article" date="2015" name="Nat. Genet.">
        <title>The pineapple genome and the evolution of CAM photosynthesis.</title>
        <authorList>
            <person name="Ming R."/>
            <person name="VanBuren R."/>
            <person name="Wai C.M."/>
            <person name="Tang H."/>
            <person name="Schatz M.C."/>
            <person name="Bowers J.E."/>
            <person name="Lyons E."/>
            <person name="Wang M.L."/>
            <person name="Chen J."/>
            <person name="Biggers E."/>
            <person name="Zhang J."/>
            <person name="Huang L."/>
            <person name="Zhang L."/>
            <person name="Miao W."/>
            <person name="Zhang J."/>
            <person name="Ye Z."/>
            <person name="Miao C."/>
            <person name="Lin Z."/>
            <person name="Wang H."/>
            <person name="Zhou H."/>
            <person name="Yim W.C."/>
            <person name="Priest H.D."/>
            <person name="Zheng C."/>
            <person name="Woodhouse M."/>
            <person name="Edger P.P."/>
            <person name="Guyot R."/>
            <person name="Guo H.B."/>
            <person name="Guo H."/>
            <person name="Zheng G."/>
            <person name="Singh R."/>
            <person name="Sharma A."/>
            <person name="Min X."/>
            <person name="Zheng Y."/>
            <person name="Lee H."/>
            <person name="Gurtowski J."/>
            <person name="Sedlazeck F.J."/>
            <person name="Harkess A."/>
            <person name="McKain M.R."/>
            <person name="Liao Z."/>
            <person name="Fang J."/>
            <person name="Liu J."/>
            <person name="Zhang X."/>
            <person name="Zhang Q."/>
            <person name="Hu W."/>
            <person name="Qin Y."/>
            <person name="Wang K."/>
            <person name="Chen L.Y."/>
            <person name="Shirley N."/>
            <person name="Lin Y.R."/>
            <person name="Liu L.Y."/>
            <person name="Hernandez A.G."/>
            <person name="Wright C.L."/>
            <person name="Bulone V."/>
            <person name="Tuskan G.A."/>
            <person name="Heath K."/>
            <person name="Zee F."/>
            <person name="Moore P.H."/>
            <person name="Sunkar R."/>
            <person name="Leebens-Mack J.H."/>
            <person name="Mockler T."/>
            <person name="Bennetzen J.L."/>
            <person name="Freeling M."/>
            <person name="Sankoff D."/>
            <person name="Paterson A.H."/>
            <person name="Zhu X."/>
            <person name="Yang X."/>
            <person name="Smith J.A."/>
            <person name="Cushman J.C."/>
            <person name="Paull R.E."/>
            <person name="Yu Q."/>
        </authorList>
    </citation>
    <scope>NUCLEOTIDE SEQUENCE [LARGE SCALE GENOMIC DNA]</scope>
    <source>
        <strain evidence="2">cv. F153</strain>
    </source>
</reference>
<accession>A0A6P5EFH3</accession>
<dbReference type="GeneID" id="109705778"/>
<feature type="compositionally biased region" description="Pro residues" evidence="1">
    <location>
        <begin position="16"/>
        <end position="45"/>
    </location>
</feature>
<keyword evidence="2" id="KW-1185">Reference proteome</keyword>
<name>A0A6P5EFH3_ANACO</name>
<protein>
    <submittedName>
        <fullName evidence="3">Velvet complex subunit 2-like</fullName>
    </submittedName>
</protein>
<evidence type="ECO:0000313" key="3">
    <source>
        <dbReference type="RefSeq" id="XP_020082151.1"/>
    </source>
</evidence>
<dbReference type="Proteomes" id="UP000515123">
    <property type="component" value="Unplaced"/>
</dbReference>
<dbReference type="AlphaFoldDB" id="A0A6P5EFH3"/>